<dbReference type="SMART" id="SM00355">
    <property type="entry name" value="ZnF_C2H2"/>
    <property type="match status" value="3"/>
</dbReference>
<feature type="domain" description="C2H2-type" evidence="3">
    <location>
        <begin position="146"/>
        <end position="173"/>
    </location>
</feature>
<protein>
    <submittedName>
        <fullName evidence="4">CSON014500 protein</fullName>
    </submittedName>
</protein>
<dbReference type="PROSITE" id="PS00028">
    <property type="entry name" value="ZINC_FINGER_C2H2_1"/>
    <property type="match status" value="2"/>
</dbReference>
<dbReference type="GO" id="GO:0008270">
    <property type="term" value="F:zinc ion binding"/>
    <property type="evidence" value="ECO:0007669"/>
    <property type="project" value="UniProtKB-KW"/>
</dbReference>
<dbReference type="Gene3D" id="3.30.160.60">
    <property type="entry name" value="Classic Zinc Finger"/>
    <property type="match status" value="1"/>
</dbReference>
<dbReference type="SUPFAM" id="SSF57667">
    <property type="entry name" value="beta-beta-alpha zinc fingers"/>
    <property type="match status" value="1"/>
</dbReference>
<gene>
    <name evidence="4" type="primary">CSON014500</name>
</gene>
<dbReference type="PROSITE" id="PS50157">
    <property type="entry name" value="ZINC_FINGER_C2H2_2"/>
    <property type="match status" value="1"/>
</dbReference>
<sequence>MANERLFYPELALFGLTPPKFMNNRNISVEKDFETILPSKLYRCSICRTRFQDLTSFIKACSNHLTDINFNLEYDQEEVSLRANKSVIKEEKYIDFDDKSQEDENEEESNSSDSNSSDDEDLSKPFERRRRRKKTSISLLPEGHVFLCKLCDKTFIRRQTYRDHLHGHENPMIKCCKICSTQFSSGIIANKHKKKFHPELYKKEMQERAEHRAKFGRPRTVYHTIDANSTTNNVRKLKPKIRSLEIVVENIYLPGIFKNDWIYLPKKRDENQDVAEKVKHEQNTTTVFKPTPNVEKGENEYKMSFDETYEYEEVEVKVESNESDKQTETDNEKNNVGHSDINRKSLVSNYYIKPEEIAHVPDFLGAKYIFNVYDDRRNKKLKEIKKSNKKLEGSRKKQNLSDSSSDNDNSKEVEDGILQHTVLKKMTRNVEFVEQLIQLQIN</sequence>
<feature type="region of interest" description="Disordered" evidence="2">
    <location>
        <begin position="385"/>
        <end position="413"/>
    </location>
</feature>
<dbReference type="AlphaFoldDB" id="A0A336MEP4"/>
<feature type="region of interest" description="Disordered" evidence="2">
    <location>
        <begin position="98"/>
        <end position="129"/>
    </location>
</feature>
<evidence type="ECO:0000259" key="3">
    <source>
        <dbReference type="PROSITE" id="PS50157"/>
    </source>
</evidence>
<dbReference type="InterPro" id="IPR013087">
    <property type="entry name" value="Znf_C2H2_type"/>
</dbReference>
<dbReference type="EMBL" id="UFQT01000822">
    <property type="protein sequence ID" value="SSX27399.1"/>
    <property type="molecule type" value="Genomic_DNA"/>
</dbReference>
<keyword evidence="1" id="KW-0862">Zinc</keyword>
<keyword evidence="1" id="KW-0479">Metal-binding</keyword>
<reference evidence="4" key="1">
    <citation type="submission" date="2018-07" db="EMBL/GenBank/DDBJ databases">
        <authorList>
            <person name="Quirk P.G."/>
            <person name="Krulwich T.A."/>
        </authorList>
    </citation>
    <scope>NUCLEOTIDE SEQUENCE</scope>
</reference>
<keyword evidence="1" id="KW-0863">Zinc-finger</keyword>
<proteinExistence type="predicted"/>
<feature type="compositionally biased region" description="Basic and acidic residues" evidence="2">
    <location>
        <begin position="385"/>
        <end position="395"/>
    </location>
</feature>
<dbReference type="InterPro" id="IPR036236">
    <property type="entry name" value="Znf_C2H2_sf"/>
</dbReference>
<evidence type="ECO:0000256" key="2">
    <source>
        <dbReference type="SAM" id="MobiDB-lite"/>
    </source>
</evidence>
<feature type="compositionally biased region" description="Acidic residues" evidence="2">
    <location>
        <begin position="100"/>
        <end position="121"/>
    </location>
</feature>
<accession>A0A336MEP4</accession>
<evidence type="ECO:0000313" key="4">
    <source>
        <dbReference type="EMBL" id="SSX27399.1"/>
    </source>
</evidence>
<feature type="region of interest" description="Disordered" evidence="2">
    <location>
        <begin position="314"/>
        <end position="340"/>
    </location>
</feature>
<dbReference type="Pfam" id="PF12874">
    <property type="entry name" value="zf-met"/>
    <property type="match status" value="1"/>
</dbReference>
<organism evidence="4">
    <name type="scientific">Culicoides sonorensis</name>
    <name type="common">Biting midge</name>
    <dbReference type="NCBI Taxonomy" id="179676"/>
    <lineage>
        <taxon>Eukaryota</taxon>
        <taxon>Metazoa</taxon>
        <taxon>Ecdysozoa</taxon>
        <taxon>Arthropoda</taxon>
        <taxon>Hexapoda</taxon>
        <taxon>Insecta</taxon>
        <taxon>Pterygota</taxon>
        <taxon>Neoptera</taxon>
        <taxon>Endopterygota</taxon>
        <taxon>Diptera</taxon>
        <taxon>Nematocera</taxon>
        <taxon>Chironomoidea</taxon>
        <taxon>Ceratopogonidae</taxon>
        <taxon>Ceratopogoninae</taxon>
        <taxon>Culicoides</taxon>
        <taxon>Monoculicoides</taxon>
    </lineage>
</organism>
<dbReference type="VEuPathDB" id="VectorBase:CSON014500"/>
<evidence type="ECO:0000256" key="1">
    <source>
        <dbReference type="PROSITE-ProRule" id="PRU00042"/>
    </source>
</evidence>
<name>A0A336MEP4_CULSO</name>